<dbReference type="SUPFAM" id="SSF55729">
    <property type="entry name" value="Acyl-CoA N-acyltransferases (Nat)"/>
    <property type="match status" value="1"/>
</dbReference>
<keyword evidence="5" id="KW-1185">Reference proteome</keyword>
<comment type="caution">
    <text evidence="4">The sequence shown here is derived from an EMBL/GenBank/DDBJ whole genome shotgun (WGS) entry which is preliminary data.</text>
</comment>
<name>A0AAI9Z7R8_9PEZI</name>
<dbReference type="GO" id="GO:0016747">
    <property type="term" value="F:acyltransferase activity, transferring groups other than amino-acyl groups"/>
    <property type="evidence" value="ECO:0007669"/>
    <property type="project" value="InterPro"/>
</dbReference>
<evidence type="ECO:0000256" key="1">
    <source>
        <dbReference type="ARBA" id="ARBA00022679"/>
    </source>
</evidence>
<keyword evidence="2" id="KW-0012">Acyltransferase</keyword>
<dbReference type="Gene3D" id="3.40.630.30">
    <property type="match status" value="1"/>
</dbReference>
<accession>A0AAI9Z7R8</accession>
<sequence length="220" mass="24491">MPILRPYDSVLSQAYYVHSPTLKSYIARHHKMSTNIDNSNDLTVHRVDSAEDLELWTPSLVRLLQSCVNIDPASSSIGFRAPLSEAKATEYWHSLSAQLYGSQPNTTLFVLGRGSNAIGTIQLVTHAKETHAHKVEIGKLLVAESDRGRGLGRKLMNVAESFAQDNLAKNMVLLDTATESPAREFYLKLGYTEWGICPQYAASADGHIHESSFFYKYLSM</sequence>
<dbReference type="CDD" id="cd04301">
    <property type="entry name" value="NAT_SF"/>
    <property type="match status" value="1"/>
</dbReference>
<evidence type="ECO:0000313" key="4">
    <source>
        <dbReference type="EMBL" id="KAK1536974.1"/>
    </source>
</evidence>
<organism evidence="4 5">
    <name type="scientific">Colletotrichum costaricense</name>
    <dbReference type="NCBI Taxonomy" id="1209916"/>
    <lineage>
        <taxon>Eukaryota</taxon>
        <taxon>Fungi</taxon>
        <taxon>Dikarya</taxon>
        <taxon>Ascomycota</taxon>
        <taxon>Pezizomycotina</taxon>
        <taxon>Sordariomycetes</taxon>
        <taxon>Hypocreomycetidae</taxon>
        <taxon>Glomerellales</taxon>
        <taxon>Glomerellaceae</taxon>
        <taxon>Colletotrichum</taxon>
        <taxon>Colletotrichum acutatum species complex</taxon>
    </lineage>
</organism>
<evidence type="ECO:0000313" key="5">
    <source>
        <dbReference type="Proteomes" id="UP001240678"/>
    </source>
</evidence>
<reference evidence="4 5" key="1">
    <citation type="submission" date="2016-10" db="EMBL/GenBank/DDBJ databases">
        <title>The genome sequence of Colletotrichum fioriniae PJ7.</title>
        <authorList>
            <person name="Baroncelli R."/>
        </authorList>
    </citation>
    <scope>NUCLEOTIDE SEQUENCE [LARGE SCALE GENOMIC DNA]</scope>
    <source>
        <strain evidence="4 5">IMI 309622</strain>
    </source>
</reference>
<proteinExistence type="predicted"/>
<evidence type="ECO:0000256" key="2">
    <source>
        <dbReference type="ARBA" id="ARBA00023315"/>
    </source>
</evidence>
<dbReference type="EMBL" id="MOOE01000002">
    <property type="protein sequence ID" value="KAK1536974.1"/>
    <property type="molecule type" value="Genomic_DNA"/>
</dbReference>
<dbReference type="PANTHER" id="PTHR43877:SF2">
    <property type="entry name" value="AMINOALKYLPHOSPHONATE N-ACETYLTRANSFERASE-RELATED"/>
    <property type="match status" value="1"/>
</dbReference>
<dbReference type="GeneID" id="85334032"/>
<dbReference type="AlphaFoldDB" id="A0AAI9Z7R8"/>
<protein>
    <recommendedName>
        <fullName evidence="3">N-acetyltransferase domain-containing protein</fullName>
    </recommendedName>
</protein>
<feature type="domain" description="N-acetyltransferase" evidence="3">
    <location>
        <begin position="68"/>
        <end position="220"/>
    </location>
</feature>
<dbReference type="PROSITE" id="PS51186">
    <property type="entry name" value="GNAT"/>
    <property type="match status" value="1"/>
</dbReference>
<dbReference type="InterPro" id="IPR000182">
    <property type="entry name" value="GNAT_dom"/>
</dbReference>
<dbReference type="InterPro" id="IPR050832">
    <property type="entry name" value="Bact_Acetyltransf"/>
</dbReference>
<dbReference type="RefSeq" id="XP_060319135.1">
    <property type="nucleotide sequence ID" value="XM_060450485.1"/>
</dbReference>
<keyword evidence="1" id="KW-0808">Transferase</keyword>
<dbReference type="InterPro" id="IPR016181">
    <property type="entry name" value="Acyl_CoA_acyltransferase"/>
</dbReference>
<gene>
    <name evidence="4" type="ORF">CCOS01_02294</name>
</gene>
<dbReference type="Pfam" id="PF13508">
    <property type="entry name" value="Acetyltransf_7"/>
    <property type="match status" value="1"/>
</dbReference>
<dbReference type="Proteomes" id="UP001240678">
    <property type="component" value="Unassembled WGS sequence"/>
</dbReference>
<dbReference type="PANTHER" id="PTHR43877">
    <property type="entry name" value="AMINOALKYLPHOSPHONATE N-ACETYLTRANSFERASE-RELATED-RELATED"/>
    <property type="match status" value="1"/>
</dbReference>
<evidence type="ECO:0000259" key="3">
    <source>
        <dbReference type="PROSITE" id="PS51186"/>
    </source>
</evidence>